<organism evidence="1 2">
    <name type="scientific">Rotaria sordida</name>
    <dbReference type="NCBI Taxonomy" id="392033"/>
    <lineage>
        <taxon>Eukaryota</taxon>
        <taxon>Metazoa</taxon>
        <taxon>Spiralia</taxon>
        <taxon>Gnathifera</taxon>
        <taxon>Rotifera</taxon>
        <taxon>Eurotatoria</taxon>
        <taxon>Bdelloidea</taxon>
        <taxon>Philodinida</taxon>
        <taxon>Philodinidae</taxon>
        <taxon>Rotaria</taxon>
    </lineage>
</organism>
<protein>
    <submittedName>
        <fullName evidence="1">Uncharacterized protein</fullName>
    </submittedName>
</protein>
<gene>
    <name evidence="1" type="ORF">OTI717_LOCUS42924</name>
</gene>
<accession>A0A820JNI3</accession>
<evidence type="ECO:0000313" key="1">
    <source>
        <dbReference type="EMBL" id="CAF4329619.1"/>
    </source>
</evidence>
<proteinExistence type="predicted"/>
<name>A0A820JNI3_9BILA</name>
<dbReference type="AlphaFoldDB" id="A0A820JNI3"/>
<evidence type="ECO:0000313" key="2">
    <source>
        <dbReference type="Proteomes" id="UP000663823"/>
    </source>
</evidence>
<feature type="non-terminal residue" evidence="1">
    <location>
        <position position="44"/>
    </location>
</feature>
<sequence>MYECDSTAQFDDNNLPDSPCDEIYSQLVACSSNIATGWAVGGDY</sequence>
<reference evidence="1" key="1">
    <citation type="submission" date="2021-02" db="EMBL/GenBank/DDBJ databases">
        <authorList>
            <person name="Nowell W R."/>
        </authorList>
    </citation>
    <scope>NUCLEOTIDE SEQUENCE</scope>
</reference>
<dbReference type="Proteomes" id="UP000663823">
    <property type="component" value="Unassembled WGS sequence"/>
</dbReference>
<comment type="caution">
    <text evidence="1">The sequence shown here is derived from an EMBL/GenBank/DDBJ whole genome shotgun (WGS) entry which is preliminary data.</text>
</comment>
<dbReference type="EMBL" id="CAJOAX010056280">
    <property type="protein sequence ID" value="CAF4329619.1"/>
    <property type="molecule type" value="Genomic_DNA"/>
</dbReference>